<feature type="region of interest" description="Disordered" evidence="1">
    <location>
        <begin position="215"/>
        <end position="243"/>
    </location>
</feature>
<feature type="region of interest" description="Disordered" evidence="1">
    <location>
        <begin position="1063"/>
        <end position="1096"/>
    </location>
</feature>
<feature type="region of interest" description="Disordered" evidence="1">
    <location>
        <begin position="776"/>
        <end position="821"/>
    </location>
</feature>
<feature type="compositionally biased region" description="Polar residues" evidence="1">
    <location>
        <begin position="718"/>
        <end position="741"/>
    </location>
</feature>
<feature type="compositionally biased region" description="Polar residues" evidence="1">
    <location>
        <begin position="797"/>
        <end position="811"/>
    </location>
</feature>
<evidence type="ECO:0000313" key="3">
    <source>
        <dbReference type="Proteomes" id="UP000502823"/>
    </source>
</evidence>
<proteinExistence type="predicted"/>
<evidence type="ECO:0000256" key="1">
    <source>
        <dbReference type="SAM" id="MobiDB-lite"/>
    </source>
</evidence>
<reference evidence="3" key="1">
    <citation type="submission" date="2020-01" db="EMBL/GenBank/DDBJ databases">
        <title>Draft genome sequence of the Termite Coptotermes fromosanus.</title>
        <authorList>
            <person name="Itakura S."/>
            <person name="Yosikawa Y."/>
            <person name="Umezawa K."/>
        </authorList>
    </citation>
    <scope>NUCLEOTIDE SEQUENCE [LARGE SCALE GENOMIC DNA]</scope>
</reference>
<feature type="compositionally biased region" description="Basic and acidic residues" evidence="1">
    <location>
        <begin position="220"/>
        <end position="243"/>
    </location>
</feature>
<feature type="compositionally biased region" description="Polar residues" evidence="1">
    <location>
        <begin position="776"/>
        <end position="789"/>
    </location>
</feature>
<feature type="compositionally biased region" description="Basic and acidic residues" evidence="1">
    <location>
        <begin position="329"/>
        <end position="339"/>
    </location>
</feature>
<feature type="region of interest" description="Disordered" evidence="1">
    <location>
        <begin position="596"/>
        <end position="627"/>
    </location>
</feature>
<feature type="compositionally biased region" description="Polar residues" evidence="1">
    <location>
        <begin position="341"/>
        <end position="351"/>
    </location>
</feature>
<gene>
    <name evidence="2" type="ORF">Cfor_09921</name>
</gene>
<dbReference type="InParanoid" id="A0A6L2PFB1"/>
<feature type="compositionally biased region" description="Polar residues" evidence="1">
    <location>
        <begin position="596"/>
        <end position="612"/>
    </location>
</feature>
<comment type="caution">
    <text evidence="2">The sequence shown here is derived from an EMBL/GenBank/DDBJ whole genome shotgun (WGS) entry which is preliminary data.</text>
</comment>
<feature type="region of interest" description="Disordered" evidence="1">
    <location>
        <begin position="190"/>
        <end position="209"/>
    </location>
</feature>
<feature type="region of interest" description="Disordered" evidence="1">
    <location>
        <begin position="72"/>
        <end position="115"/>
    </location>
</feature>
<feature type="region of interest" description="Disordered" evidence="1">
    <location>
        <begin position="295"/>
        <end position="371"/>
    </location>
</feature>
<evidence type="ECO:0000313" key="2">
    <source>
        <dbReference type="EMBL" id="GFG29902.1"/>
    </source>
</evidence>
<feature type="region of interest" description="Disordered" evidence="1">
    <location>
        <begin position="679"/>
        <end position="742"/>
    </location>
</feature>
<dbReference type="Proteomes" id="UP000502823">
    <property type="component" value="Unassembled WGS sequence"/>
</dbReference>
<dbReference type="EMBL" id="BLKM01000181">
    <property type="protein sequence ID" value="GFG29902.1"/>
    <property type="molecule type" value="Genomic_DNA"/>
</dbReference>
<feature type="compositionally biased region" description="Basic residues" evidence="1">
    <location>
        <begin position="97"/>
        <end position="106"/>
    </location>
</feature>
<keyword evidence="3" id="KW-1185">Reference proteome</keyword>
<organism evidence="2 3">
    <name type="scientific">Coptotermes formosanus</name>
    <name type="common">Formosan subterranean termite</name>
    <dbReference type="NCBI Taxonomy" id="36987"/>
    <lineage>
        <taxon>Eukaryota</taxon>
        <taxon>Metazoa</taxon>
        <taxon>Ecdysozoa</taxon>
        <taxon>Arthropoda</taxon>
        <taxon>Hexapoda</taxon>
        <taxon>Insecta</taxon>
        <taxon>Pterygota</taxon>
        <taxon>Neoptera</taxon>
        <taxon>Polyneoptera</taxon>
        <taxon>Dictyoptera</taxon>
        <taxon>Blattodea</taxon>
        <taxon>Blattoidea</taxon>
        <taxon>Termitoidae</taxon>
        <taxon>Rhinotermitidae</taxon>
        <taxon>Coptotermes</taxon>
    </lineage>
</organism>
<feature type="compositionally biased region" description="Polar residues" evidence="1">
    <location>
        <begin position="1072"/>
        <end position="1085"/>
    </location>
</feature>
<name>A0A6L2PFB1_COPFO</name>
<dbReference type="OrthoDB" id="10678608at2759"/>
<dbReference type="AlphaFoldDB" id="A0A6L2PFB1"/>
<feature type="compositionally biased region" description="Polar residues" evidence="1">
    <location>
        <begin position="78"/>
        <end position="90"/>
    </location>
</feature>
<accession>A0A6L2PFB1</accession>
<protein>
    <submittedName>
        <fullName evidence="2">Uncharacterized protein</fullName>
    </submittedName>
</protein>
<sequence length="1096" mass="120309">MTEFIWPVAHSAAVQTCITNNIVISIAMLMSISNNLEHSSAFKHNSTHRCTISFCMLKRRLAMKPNIATKVIPKDNKTGSSNRQASSEILTQERKCQMKSKIRKRKTDPNTHKQCSYSLSQPVISANSTSSRQILRNWQPPLKIFCHDHNTKNTAYNFISDLMPSTGNSSGEEVNRNTEIATDSTAVAAEQGKTENKTISCNDENGENIPLSQQSTQEYVPKETTRNTTKMEEGKYEESEMAETKNIEISCAIEEGGKNEPENNSDQMAQSLHITSNKDTSPLNIRVIMDMNSLSTSSTEYSEEKTDQGLPSTKHIKSNGNQTATAGDMGKDQDKEDSKPNIMSKSDNTVSPPGKNIPTKMNTSSHYQEEQKTKSSCDSLMCQIPNLTVKYPQYVCSLRTLTGSDEDSPLPLDLISNHSQLTWNMTGEMEQLTQIQTISEATTLKITEQKTGDNQCEENGSLSGQVLTPQDKADNGTHSPLVTKKVQQTVSNFGGKSEKECKESTFIPSLVTNDILLNRSDVDIDKLRQDLTVPVLAAAKPSEICTVESTKLQGHTDQADTETVIPRSTVESIMLQQGTEQADMETVTPICTAGITKSQRGTEQADSETVTPLSLPDPDPKLHIQSDSTKIPKKLCVMKEAKNVETASATPEKIKALVVSPTTAGNRCTEECPIKKYEEASDTASHSHVSARIETGQPGSDHNKSNENGSKCPVENVTEGTTDGEQAGSTGPPNVTCQSPLKKQCLPKENEIYQTTIGFRMSKDTFSKFPTALETSYVGSSPTASTNKTDLPGTDNPPINKNWQQSATTGHTEPIDTLHPPASAKKEFLPQQDEIKHSEIDFDNPEDKVHKFPTTLENTSHSTVPSNNETDHPGTDLNYHINDKCSKQPVKNGDGKDGDVKTGNMESLRTVQPSTPTRKEFLPKQDEINQSTVGFDNSQSIFCKSPTAAVEAPKILGQLGKLTNEYIPDTASHGYLLDDDIGLTGSQLLRIENQCQYNIQSTEDEWNHASSCGEARVPDADMLPTPRWVQSVQQKRQKLRSIIGDISRLNAMLTRVRKEMWPLPRNAPTGGNLKSSSLMGTSKSTVPKGAHSACNM</sequence>